<dbReference type="GO" id="GO:0016491">
    <property type="term" value="F:oxidoreductase activity"/>
    <property type="evidence" value="ECO:0007669"/>
    <property type="project" value="UniProtKB-KW"/>
</dbReference>
<evidence type="ECO:0000256" key="9">
    <source>
        <dbReference type="ARBA" id="ARBA00034078"/>
    </source>
</evidence>
<dbReference type="GO" id="GO:0050660">
    <property type="term" value="F:flavin adenine dinucleotide binding"/>
    <property type="evidence" value="ECO:0007669"/>
    <property type="project" value="TreeGrafter"/>
</dbReference>
<evidence type="ECO:0000256" key="3">
    <source>
        <dbReference type="ARBA" id="ARBA00022714"/>
    </source>
</evidence>
<dbReference type="InterPro" id="IPR001433">
    <property type="entry name" value="OxRdtase_FAD/NAD-bd"/>
</dbReference>
<dbReference type="EC" id="1.17.1.-" evidence="13"/>
<protein>
    <submittedName>
        <fullName evidence="13">3-ketosteroid-9-alpha-hydroxylase reductase subunit</fullName>
        <ecNumber evidence="13">1.17.1.-</ecNumber>
    </submittedName>
</protein>
<dbReference type="CDD" id="cd06214">
    <property type="entry name" value="PA_degradation_oxidoreductase_like"/>
    <property type="match status" value="1"/>
</dbReference>
<dbReference type="CDD" id="cd00207">
    <property type="entry name" value="fer2"/>
    <property type="match status" value="1"/>
</dbReference>
<dbReference type="Pfam" id="PF00970">
    <property type="entry name" value="FAD_binding_6"/>
    <property type="match status" value="1"/>
</dbReference>
<dbReference type="RefSeq" id="WP_023853125.1">
    <property type="nucleotide sequence ID" value="NZ_JBHEYU010000158.1"/>
</dbReference>
<organism evidence="13 14">
    <name type="scientific">Bordetella pertussis</name>
    <dbReference type="NCBI Taxonomy" id="520"/>
    <lineage>
        <taxon>Bacteria</taxon>
        <taxon>Pseudomonadati</taxon>
        <taxon>Pseudomonadota</taxon>
        <taxon>Betaproteobacteria</taxon>
        <taxon>Burkholderiales</taxon>
        <taxon>Alcaligenaceae</taxon>
        <taxon>Bordetella</taxon>
    </lineage>
</organism>
<evidence type="ECO:0000256" key="4">
    <source>
        <dbReference type="ARBA" id="ARBA00022723"/>
    </source>
</evidence>
<evidence type="ECO:0000259" key="11">
    <source>
        <dbReference type="PROSITE" id="PS51085"/>
    </source>
</evidence>
<sequence length="387" mass="42789">MSHNPFHMLKVASVARNTRDAVVVTFDLPPELAGDFRFRPGQYLTLRTRLDGEEVRRSYSICSAPGDGVLRVAIKKVDEGVFSNWANHELQPGQSLEVMPPAGNFTVDFDPDNARHYVAFAVGSGITPVFSLVKSALSAEPRSRFTLFFGNRASSSVLFREEIEDLKNLYMERFSLVYIMSRESQDIELFNGRLDGDKVDQLLTAWMRPGDIDYAFVCGPQTMIESVVEHLQARGMPKSHIKFELFGAPKGPRALRTGRDAPAAPGKGQCEVTVVQDGHSRTFFIDKNKDSVLDSALAQGVELPYSCKGGVCSTCRCKVVAGEVDMDANFALEDYEVARGFVLSCQSYPVSCEDSIGCMHGSSEPDLRNWKSPTPQFTQGARPDEHP</sequence>
<keyword evidence="2" id="KW-0285">Flavoprotein</keyword>
<evidence type="ECO:0000256" key="7">
    <source>
        <dbReference type="ARBA" id="ARBA00023004"/>
    </source>
</evidence>
<evidence type="ECO:0000259" key="12">
    <source>
        <dbReference type="PROSITE" id="PS51384"/>
    </source>
</evidence>
<keyword evidence="8" id="KW-0411">Iron-sulfur</keyword>
<keyword evidence="3" id="KW-0001">2Fe-2S</keyword>
<dbReference type="Pfam" id="PF00111">
    <property type="entry name" value="Fer2"/>
    <property type="match status" value="1"/>
</dbReference>
<dbReference type="SUPFAM" id="SSF52343">
    <property type="entry name" value="Ferredoxin reductase-like, C-terminal NADP-linked domain"/>
    <property type="match status" value="1"/>
</dbReference>
<dbReference type="SUPFAM" id="SSF54292">
    <property type="entry name" value="2Fe-2S ferredoxin-like"/>
    <property type="match status" value="1"/>
</dbReference>
<gene>
    <name evidence="13" type="primary">hmp_2</name>
    <name evidence="13" type="ORF">NCTC10911_03084</name>
</gene>
<feature type="region of interest" description="Disordered" evidence="10">
    <location>
        <begin position="364"/>
        <end position="387"/>
    </location>
</feature>
<comment type="cofactor">
    <cofactor evidence="1">
        <name>FAD</name>
        <dbReference type="ChEBI" id="CHEBI:57692"/>
    </cofactor>
</comment>
<dbReference type="SUPFAM" id="SSF63380">
    <property type="entry name" value="Riboflavin synthase domain-like"/>
    <property type="match status" value="1"/>
</dbReference>
<dbReference type="PROSITE" id="PS51384">
    <property type="entry name" value="FAD_FR"/>
    <property type="match status" value="1"/>
</dbReference>
<dbReference type="Pfam" id="PF00175">
    <property type="entry name" value="NAD_binding_1"/>
    <property type="match status" value="1"/>
</dbReference>
<dbReference type="PRINTS" id="PR00371">
    <property type="entry name" value="FPNCR"/>
</dbReference>
<proteinExistence type="predicted"/>
<dbReference type="AlphaFoldDB" id="A0A381A4X4"/>
<dbReference type="InterPro" id="IPR036010">
    <property type="entry name" value="2Fe-2S_ferredoxin-like_sf"/>
</dbReference>
<dbReference type="GO" id="GO:0046872">
    <property type="term" value="F:metal ion binding"/>
    <property type="evidence" value="ECO:0007669"/>
    <property type="project" value="UniProtKB-KW"/>
</dbReference>
<dbReference type="PANTHER" id="PTHR47354">
    <property type="entry name" value="NADH OXIDOREDUCTASE HCR"/>
    <property type="match status" value="1"/>
</dbReference>
<dbReference type="InterPro" id="IPR050415">
    <property type="entry name" value="MRET"/>
</dbReference>
<dbReference type="InterPro" id="IPR011884">
    <property type="entry name" value="PaaE"/>
</dbReference>
<evidence type="ECO:0000313" key="13">
    <source>
        <dbReference type="EMBL" id="SUV66039.1"/>
    </source>
</evidence>
<dbReference type="PROSITE" id="PS51085">
    <property type="entry name" value="2FE2S_FER_2"/>
    <property type="match status" value="1"/>
</dbReference>
<dbReference type="NCBIfam" id="TIGR02160">
    <property type="entry name" value="PA_CoA_Oxy5"/>
    <property type="match status" value="1"/>
</dbReference>
<keyword evidence="5" id="KW-0274">FAD</keyword>
<dbReference type="Gene3D" id="2.40.30.10">
    <property type="entry name" value="Translation factors"/>
    <property type="match status" value="1"/>
</dbReference>
<comment type="cofactor">
    <cofactor evidence="9">
        <name>[2Fe-2S] cluster</name>
        <dbReference type="ChEBI" id="CHEBI:190135"/>
    </cofactor>
</comment>
<dbReference type="InterPro" id="IPR001709">
    <property type="entry name" value="Flavoprot_Pyr_Nucl_cyt_Rdtase"/>
</dbReference>
<keyword evidence="4" id="KW-0479">Metal-binding</keyword>
<evidence type="ECO:0000256" key="1">
    <source>
        <dbReference type="ARBA" id="ARBA00001974"/>
    </source>
</evidence>
<dbReference type="PROSITE" id="PS00197">
    <property type="entry name" value="2FE2S_FER_1"/>
    <property type="match status" value="1"/>
</dbReference>
<evidence type="ECO:0000256" key="6">
    <source>
        <dbReference type="ARBA" id="ARBA00023002"/>
    </source>
</evidence>
<dbReference type="InterPro" id="IPR012675">
    <property type="entry name" value="Beta-grasp_dom_sf"/>
</dbReference>
<dbReference type="EMBL" id="UFTT01000002">
    <property type="protein sequence ID" value="SUV66039.1"/>
    <property type="molecule type" value="Genomic_DNA"/>
</dbReference>
<evidence type="ECO:0000256" key="10">
    <source>
        <dbReference type="SAM" id="MobiDB-lite"/>
    </source>
</evidence>
<dbReference type="InterPro" id="IPR039261">
    <property type="entry name" value="FNR_nucleotide-bd"/>
</dbReference>
<dbReference type="InterPro" id="IPR006058">
    <property type="entry name" value="2Fe2S_fd_BS"/>
</dbReference>
<dbReference type="Gene3D" id="3.10.20.30">
    <property type="match status" value="1"/>
</dbReference>
<keyword evidence="7" id="KW-0408">Iron</keyword>
<dbReference type="InterPro" id="IPR017938">
    <property type="entry name" value="Riboflavin_synthase-like_b-brl"/>
</dbReference>
<evidence type="ECO:0000256" key="8">
    <source>
        <dbReference type="ARBA" id="ARBA00023014"/>
    </source>
</evidence>
<evidence type="ECO:0000256" key="5">
    <source>
        <dbReference type="ARBA" id="ARBA00022827"/>
    </source>
</evidence>
<dbReference type="PRINTS" id="PR00406">
    <property type="entry name" value="CYTB5RDTASE"/>
</dbReference>
<name>A0A381A4X4_BORPT</name>
<dbReference type="GO" id="GO:0010124">
    <property type="term" value="P:phenylacetate catabolic process"/>
    <property type="evidence" value="ECO:0007669"/>
    <property type="project" value="InterPro"/>
</dbReference>
<reference evidence="13 14" key="1">
    <citation type="submission" date="2018-06" db="EMBL/GenBank/DDBJ databases">
        <authorList>
            <consortium name="Pathogen Informatics"/>
            <person name="Doyle S."/>
        </authorList>
    </citation>
    <scope>NUCLEOTIDE SEQUENCE [LARGE SCALE GENOMIC DNA]</scope>
    <source>
        <strain evidence="13 14">NCTC10911</strain>
    </source>
</reference>
<dbReference type="PANTHER" id="PTHR47354:SF8">
    <property type="entry name" value="1,2-PHENYLACETYL-COA EPOXIDASE, SUBUNIT E"/>
    <property type="match status" value="1"/>
</dbReference>
<dbReference type="GO" id="GO:0051537">
    <property type="term" value="F:2 iron, 2 sulfur cluster binding"/>
    <property type="evidence" value="ECO:0007669"/>
    <property type="project" value="UniProtKB-KW"/>
</dbReference>
<feature type="domain" description="2Fe-2S ferredoxin-type" evidence="11">
    <location>
        <begin position="270"/>
        <end position="362"/>
    </location>
</feature>
<accession>A0A381A4X4</accession>
<dbReference type="InterPro" id="IPR017927">
    <property type="entry name" value="FAD-bd_FR_type"/>
</dbReference>
<dbReference type="Gene3D" id="3.40.50.80">
    <property type="entry name" value="Nucleotide-binding domain of ferredoxin-NADP reductase (FNR) module"/>
    <property type="match status" value="1"/>
</dbReference>
<dbReference type="InterPro" id="IPR008333">
    <property type="entry name" value="Cbr1-like_FAD-bd_dom"/>
</dbReference>
<dbReference type="Proteomes" id="UP000255014">
    <property type="component" value="Unassembled WGS sequence"/>
</dbReference>
<dbReference type="InterPro" id="IPR001041">
    <property type="entry name" value="2Fe-2S_ferredoxin-type"/>
</dbReference>
<keyword evidence="6 13" id="KW-0560">Oxidoreductase</keyword>
<evidence type="ECO:0000313" key="14">
    <source>
        <dbReference type="Proteomes" id="UP000255014"/>
    </source>
</evidence>
<evidence type="ECO:0000256" key="2">
    <source>
        <dbReference type="ARBA" id="ARBA00022630"/>
    </source>
</evidence>
<feature type="domain" description="FAD-binding FR-type" evidence="12">
    <location>
        <begin position="4"/>
        <end position="108"/>
    </location>
</feature>